<name>A0A1G2I1W3_9BACT</name>
<keyword evidence="1" id="KW-0812">Transmembrane</keyword>
<feature type="transmembrane region" description="Helical" evidence="1">
    <location>
        <begin position="32"/>
        <end position="52"/>
    </location>
</feature>
<feature type="transmembrane region" description="Helical" evidence="1">
    <location>
        <begin position="95"/>
        <end position="113"/>
    </location>
</feature>
<dbReference type="STRING" id="1802207.A3D44_02205"/>
<dbReference type="InterPro" id="IPR022606">
    <property type="entry name" value="DUF2914"/>
</dbReference>
<evidence type="ECO:0000313" key="4">
    <source>
        <dbReference type="Proteomes" id="UP000178820"/>
    </source>
</evidence>
<proteinExistence type="predicted"/>
<keyword evidence="1" id="KW-0472">Membrane</keyword>
<accession>A0A1G2I1W3</accession>
<protein>
    <recommendedName>
        <fullName evidence="2">DUF2914 domain-containing protein</fullName>
    </recommendedName>
</protein>
<dbReference type="Proteomes" id="UP000178820">
    <property type="component" value="Unassembled WGS sequence"/>
</dbReference>
<evidence type="ECO:0000259" key="2">
    <source>
        <dbReference type="Pfam" id="PF11141"/>
    </source>
</evidence>
<feature type="transmembrane region" description="Helical" evidence="1">
    <location>
        <begin position="7"/>
        <end position="26"/>
    </location>
</feature>
<dbReference type="EMBL" id="MHOT01000018">
    <property type="protein sequence ID" value="OGZ68786.1"/>
    <property type="molecule type" value="Genomic_DNA"/>
</dbReference>
<evidence type="ECO:0000313" key="3">
    <source>
        <dbReference type="EMBL" id="OGZ68786.1"/>
    </source>
</evidence>
<comment type="caution">
    <text evidence="3">The sequence shown here is derived from an EMBL/GenBank/DDBJ whole genome shotgun (WGS) entry which is preliminary data.</text>
</comment>
<evidence type="ECO:0000256" key="1">
    <source>
        <dbReference type="SAM" id="Phobius"/>
    </source>
</evidence>
<feature type="transmembrane region" description="Helical" evidence="1">
    <location>
        <begin position="125"/>
        <end position="143"/>
    </location>
</feature>
<feature type="transmembrane region" description="Helical" evidence="1">
    <location>
        <begin position="64"/>
        <end position="89"/>
    </location>
</feature>
<dbReference type="Pfam" id="PF11141">
    <property type="entry name" value="DUF2914"/>
    <property type="match status" value="1"/>
</dbReference>
<feature type="domain" description="DUF2914" evidence="2">
    <location>
        <begin position="264"/>
        <end position="332"/>
    </location>
</feature>
<dbReference type="AlphaFoldDB" id="A0A1G2I1W3"/>
<sequence length="346" mass="39789">MRYERLLMPVTLVVGFLIDYFTFTSIRLTTTFALLLLYWLVLGATIVFIHFFDAGALPQKLKYLRLFAPLAIQFTFGALLGSSLVFYWLSGTLSVSWPIITIVVVLMASNDIFRHYFLNPIIQIGIYFFTTLSLLSLMLPFMFNSLGSWVFLLAGVLSIGIFYPFIVFLLPIKERRVKQKMLIGIFAVLLLMNVLYFTNIIPPIPLSLREAGLYHGIMVSRGSYIMQGEPETLWQRLIPGQTVHTKSGEKIYLYTAIFAPAKLQTTIVHHWQYYDPIKKDWVDRGLLSFAIVGGRKEGYKGYSFESDLEAGAWRIYVENERGQVLGRITFQVKRVKEKIELKETTR</sequence>
<feature type="transmembrane region" description="Helical" evidence="1">
    <location>
        <begin position="149"/>
        <end position="170"/>
    </location>
</feature>
<reference evidence="3 4" key="1">
    <citation type="journal article" date="2016" name="Nat. Commun.">
        <title>Thousands of microbial genomes shed light on interconnected biogeochemical processes in an aquifer system.</title>
        <authorList>
            <person name="Anantharaman K."/>
            <person name="Brown C.T."/>
            <person name="Hug L.A."/>
            <person name="Sharon I."/>
            <person name="Castelle C.J."/>
            <person name="Probst A.J."/>
            <person name="Thomas B.C."/>
            <person name="Singh A."/>
            <person name="Wilkins M.J."/>
            <person name="Karaoz U."/>
            <person name="Brodie E.L."/>
            <person name="Williams K.H."/>
            <person name="Hubbard S.S."/>
            <person name="Banfield J.F."/>
        </authorList>
    </citation>
    <scope>NUCLEOTIDE SEQUENCE [LARGE SCALE GENOMIC DNA]</scope>
</reference>
<gene>
    <name evidence="3" type="ORF">A3D44_02205</name>
</gene>
<feature type="transmembrane region" description="Helical" evidence="1">
    <location>
        <begin position="182"/>
        <end position="201"/>
    </location>
</feature>
<keyword evidence="1" id="KW-1133">Transmembrane helix</keyword>
<organism evidence="3 4">
    <name type="scientific">Candidatus Staskawiczbacteria bacterium RIFCSPHIGHO2_02_FULL_42_22</name>
    <dbReference type="NCBI Taxonomy" id="1802207"/>
    <lineage>
        <taxon>Bacteria</taxon>
        <taxon>Candidatus Staskawicziibacteriota</taxon>
    </lineage>
</organism>